<feature type="region of interest" description="Disordered" evidence="1">
    <location>
        <begin position="23"/>
        <end position="47"/>
    </location>
</feature>
<keyword evidence="3" id="KW-1185">Reference proteome</keyword>
<dbReference type="Proteomes" id="UP000242637">
    <property type="component" value="Chromosome 1"/>
</dbReference>
<evidence type="ECO:0000313" key="2">
    <source>
        <dbReference type="EMBL" id="SNV21969.1"/>
    </source>
</evidence>
<feature type="compositionally biased region" description="Basic and acidic residues" evidence="1">
    <location>
        <begin position="26"/>
        <end position="40"/>
    </location>
</feature>
<name>A0A239VJK1_9MICO</name>
<evidence type="ECO:0000256" key="1">
    <source>
        <dbReference type="SAM" id="MobiDB-lite"/>
    </source>
</evidence>
<sequence>MNTGHAQRGPLRHEKVADLQVEVEEEPRQRIKLHNVEHHAQYTQPTP</sequence>
<evidence type="ECO:0000313" key="3">
    <source>
        <dbReference type="Proteomes" id="UP000242637"/>
    </source>
</evidence>
<reference evidence="2 3" key="1">
    <citation type="submission" date="2017-06" db="EMBL/GenBank/DDBJ databases">
        <authorList>
            <consortium name="Pathogen Informatics"/>
        </authorList>
    </citation>
    <scope>NUCLEOTIDE SEQUENCE [LARGE SCALE GENOMIC DNA]</scope>
    <source>
        <strain evidence="2 3">NCTC13039</strain>
    </source>
</reference>
<dbReference type="EMBL" id="LT906453">
    <property type="protein sequence ID" value="SNV21969.1"/>
    <property type="molecule type" value="Genomic_DNA"/>
</dbReference>
<dbReference type="KEGG" id="dco:SAMEA4475696_1404"/>
<proteinExistence type="predicted"/>
<accession>A0A239VJK1</accession>
<protein>
    <submittedName>
        <fullName evidence="2">Uncharacterized protein</fullName>
    </submittedName>
</protein>
<organism evidence="2 3">
    <name type="scientific">Dermatophilus congolensis</name>
    <dbReference type="NCBI Taxonomy" id="1863"/>
    <lineage>
        <taxon>Bacteria</taxon>
        <taxon>Bacillati</taxon>
        <taxon>Actinomycetota</taxon>
        <taxon>Actinomycetes</taxon>
        <taxon>Micrococcales</taxon>
        <taxon>Dermatophilaceae</taxon>
        <taxon>Dermatophilus</taxon>
    </lineage>
</organism>
<gene>
    <name evidence="2" type="ORF">SAMEA4475696_01404</name>
</gene>
<dbReference type="AlphaFoldDB" id="A0A239VJK1"/>